<dbReference type="RefSeq" id="WP_094689405.1">
    <property type="nucleotide sequence ID" value="NZ_JACBYZ010000001.1"/>
</dbReference>
<reference evidence="2 3" key="1">
    <citation type="journal article" date="2017" name="BMC Genomics">
        <title>Comparative genomic and phylogenomic analyses of the Bifidobacteriaceae family.</title>
        <authorList>
            <person name="Lugli G.A."/>
            <person name="Milani C."/>
            <person name="Turroni F."/>
            <person name="Duranti S."/>
            <person name="Mancabelli L."/>
            <person name="Mangifesta M."/>
            <person name="Ferrario C."/>
            <person name="Modesto M."/>
            <person name="Mattarelli P."/>
            <person name="Jiri K."/>
            <person name="van Sinderen D."/>
            <person name="Ventura M."/>
        </authorList>
    </citation>
    <scope>NUCLEOTIDE SEQUENCE [LARGE SCALE GENOMIC DNA]</scope>
    <source>
        <strain evidence="2 3">LMG 21773</strain>
    </source>
</reference>
<proteinExistence type="predicted"/>
<dbReference type="PROSITE" id="PS51186">
    <property type="entry name" value="GNAT"/>
    <property type="match status" value="1"/>
</dbReference>
<dbReference type="InterPro" id="IPR000182">
    <property type="entry name" value="GNAT_dom"/>
</dbReference>
<dbReference type="GO" id="GO:0016747">
    <property type="term" value="F:acyltransferase activity, transferring groups other than amino-acyl groups"/>
    <property type="evidence" value="ECO:0007669"/>
    <property type="project" value="InterPro"/>
</dbReference>
<keyword evidence="3" id="KW-1185">Reference proteome</keyword>
<dbReference type="InterPro" id="IPR016181">
    <property type="entry name" value="Acyl_CoA_acyltransferase"/>
</dbReference>
<name>A0A261F9M5_9BIFI</name>
<dbReference type="OrthoDB" id="6711752at2"/>
<accession>A0A261F9M5</accession>
<keyword evidence="2" id="KW-0808">Transferase</keyword>
<comment type="caution">
    <text evidence="2">The sequence shown here is derived from an EMBL/GenBank/DDBJ whole genome shotgun (WGS) entry which is preliminary data.</text>
</comment>
<dbReference type="AlphaFoldDB" id="A0A261F9M5"/>
<dbReference type="EMBL" id="MWWU01000002">
    <property type="protein sequence ID" value="OZG55788.1"/>
    <property type="molecule type" value="Genomic_DNA"/>
</dbReference>
<dbReference type="SUPFAM" id="SSF55729">
    <property type="entry name" value="Acyl-CoA N-acyltransferases (Nat)"/>
    <property type="match status" value="1"/>
</dbReference>
<organism evidence="2 3">
    <name type="scientific">Aeriscardovia aeriphila</name>
    <dbReference type="NCBI Taxonomy" id="218139"/>
    <lineage>
        <taxon>Bacteria</taxon>
        <taxon>Bacillati</taxon>
        <taxon>Actinomycetota</taxon>
        <taxon>Actinomycetes</taxon>
        <taxon>Bifidobacteriales</taxon>
        <taxon>Bifidobacteriaceae</taxon>
        <taxon>Aeriscardovia</taxon>
    </lineage>
</organism>
<feature type="domain" description="N-acetyltransferase" evidence="1">
    <location>
        <begin position="7"/>
        <end position="205"/>
    </location>
</feature>
<dbReference type="Proteomes" id="UP000228976">
    <property type="component" value="Unassembled WGS sequence"/>
</dbReference>
<dbReference type="Gene3D" id="3.40.630.30">
    <property type="match status" value="1"/>
</dbReference>
<gene>
    <name evidence="2" type="ORF">AEAE_0276</name>
</gene>
<evidence type="ECO:0000313" key="2">
    <source>
        <dbReference type="EMBL" id="OZG55788.1"/>
    </source>
</evidence>
<sequence>MPGMNKVTMRRIMPQDIPWIISLDQRTWYPHEEGDAPEAAQLEATLEVEALLTGITWSCVVEVNDKPAGIAVGTINSEKDAVAPAIQAELTRLGDEAREQLARLKPQAIRFHAADIAEDEKLEKHAKAMTDAELRLFIMEPEARGYHLGSRTFNQWLTALRQAQAKTYFLFTDSSCSVGFYDHRGLTRVASMKSAIYPELEKYIYVGMTNEAD</sequence>
<evidence type="ECO:0000259" key="1">
    <source>
        <dbReference type="PROSITE" id="PS51186"/>
    </source>
</evidence>
<protein>
    <submittedName>
        <fullName evidence="2">GNAT family N-acetyltransferase</fullName>
    </submittedName>
</protein>
<evidence type="ECO:0000313" key="3">
    <source>
        <dbReference type="Proteomes" id="UP000228976"/>
    </source>
</evidence>